<evidence type="ECO:0000313" key="1">
    <source>
        <dbReference type="EMBL" id="RIY32856.1"/>
    </source>
</evidence>
<dbReference type="Proteomes" id="UP000265691">
    <property type="component" value="Unassembled WGS sequence"/>
</dbReference>
<keyword evidence="2" id="KW-1185">Reference proteome</keyword>
<dbReference type="AlphaFoldDB" id="A0A3A1Y6C9"/>
<name>A0A3A1Y6C9_9GAMM</name>
<gene>
    <name evidence="1" type="ORF">CKF54_03960</name>
</gene>
<accession>A0A3A1Y6C9</accession>
<dbReference type="EMBL" id="NRHC01000043">
    <property type="protein sequence ID" value="RIY32856.1"/>
    <property type="molecule type" value="Genomic_DNA"/>
</dbReference>
<proteinExistence type="predicted"/>
<evidence type="ECO:0000313" key="2">
    <source>
        <dbReference type="Proteomes" id="UP000265691"/>
    </source>
</evidence>
<organism evidence="1 2">
    <name type="scientific">Psittacicella hinzii</name>
    <dbReference type="NCBI Taxonomy" id="2028575"/>
    <lineage>
        <taxon>Bacteria</taxon>
        <taxon>Pseudomonadati</taxon>
        <taxon>Pseudomonadota</taxon>
        <taxon>Gammaproteobacteria</taxon>
        <taxon>Pasteurellales</taxon>
        <taxon>Psittacicellaceae</taxon>
        <taxon>Psittacicella</taxon>
    </lineage>
</organism>
<sequence length="97" mass="11635">MFLVNALQALRLQNQQVPVTPIHWRQQLNASQVWQSFTKAHEVNFSQSKFTEVKLEFIQQLYQQESNLTWQAKLERLVLMWQLFSKLVDLEEEKSDE</sequence>
<reference evidence="1 2" key="1">
    <citation type="submission" date="2017-08" db="EMBL/GenBank/DDBJ databases">
        <title>Reclassification of Bisgaard taxon 37 and 44.</title>
        <authorList>
            <person name="Christensen H."/>
        </authorList>
    </citation>
    <scope>NUCLEOTIDE SEQUENCE [LARGE SCALE GENOMIC DNA]</scope>
    <source>
        <strain evidence="1 2">B96_3</strain>
    </source>
</reference>
<comment type="caution">
    <text evidence="1">The sequence shown here is derived from an EMBL/GenBank/DDBJ whole genome shotgun (WGS) entry which is preliminary data.</text>
</comment>
<protein>
    <submittedName>
        <fullName evidence="1">Uncharacterized protein</fullName>
    </submittedName>
</protein>